<evidence type="ECO:0000256" key="3">
    <source>
        <dbReference type="ARBA" id="ARBA00022729"/>
    </source>
</evidence>
<dbReference type="SUPFAM" id="SSF49401">
    <property type="entry name" value="Bacterial adhesins"/>
    <property type="match status" value="1"/>
</dbReference>
<dbReference type="Gene3D" id="2.60.40.1090">
    <property type="entry name" value="Fimbrial-type adhesion domain"/>
    <property type="match status" value="1"/>
</dbReference>
<name>A0A0N7GY03_9GAMM</name>
<comment type="subcellular location">
    <subcellularLocation>
        <location evidence="1">Fimbrium</location>
    </subcellularLocation>
</comment>
<sequence>MKLRHITMLSLLVLSPAAFAADGTITFTGTITTNTCKIDGAESVGVANKSVNLGDVPASALATEGQVAGNQAFSLVLTDCSVGSNASVAARFESLTLGTTDGYLALDGTSTAENVRIGIYDTSGTIQPVNGIVPTSSYVTLGENGDATLNYVAAYNSTGTPVAGSANSQVSYTLSYQ</sequence>
<dbReference type="STRING" id="1324350.AOY20_11775"/>
<comment type="similarity">
    <text evidence="2">Belongs to the fimbrial protein family.</text>
</comment>
<dbReference type="Proteomes" id="UP000064939">
    <property type="component" value="Chromosome"/>
</dbReference>
<dbReference type="RefSeq" id="WP_054582038.1">
    <property type="nucleotide sequence ID" value="NZ_CP012808.1"/>
</dbReference>
<dbReference type="InterPro" id="IPR036937">
    <property type="entry name" value="Adhesion_dom_fimbrial_sf"/>
</dbReference>
<dbReference type="InterPro" id="IPR000259">
    <property type="entry name" value="Adhesion_dom_fimbrial"/>
</dbReference>
<feature type="domain" description="Fimbrial-type adhesion" evidence="6">
    <location>
        <begin position="25"/>
        <end position="177"/>
    </location>
</feature>
<dbReference type="InterPro" id="IPR008966">
    <property type="entry name" value="Adhesion_dom_sf"/>
</dbReference>
<reference evidence="7 8" key="1">
    <citation type="journal article" date="2015" name="Int. J. Syst. Evol. Microbiol.">
        <title>Acinetobacter equi sp. nov. isolated from horse faeces.</title>
        <authorList>
            <person name="Poppel M.T."/>
            <person name="Skiebe E."/>
            <person name="Laue M."/>
            <person name="Bergmann H."/>
            <person name="Ebersberger I."/>
            <person name="Garn T."/>
            <person name="Fruth A."/>
            <person name="Baumgardt S."/>
            <person name="Busse H.J."/>
            <person name="Wilharm G."/>
        </authorList>
    </citation>
    <scope>NUCLEOTIDE SEQUENCE [LARGE SCALE GENOMIC DNA]</scope>
    <source>
        <strain evidence="7 8">114</strain>
    </source>
</reference>
<dbReference type="PANTHER" id="PTHR33420">
    <property type="entry name" value="FIMBRIAL SUBUNIT ELFA-RELATED"/>
    <property type="match status" value="1"/>
</dbReference>
<evidence type="ECO:0000256" key="1">
    <source>
        <dbReference type="ARBA" id="ARBA00004561"/>
    </source>
</evidence>
<protein>
    <recommendedName>
        <fullName evidence="6">Fimbrial-type adhesion domain-containing protein</fullName>
    </recommendedName>
</protein>
<proteinExistence type="inferred from homology"/>
<organism evidence="7 8">
    <name type="scientific">Acinetobacter equi</name>
    <dbReference type="NCBI Taxonomy" id="1324350"/>
    <lineage>
        <taxon>Bacteria</taxon>
        <taxon>Pseudomonadati</taxon>
        <taxon>Pseudomonadota</taxon>
        <taxon>Gammaproteobacteria</taxon>
        <taxon>Moraxellales</taxon>
        <taxon>Moraxellaceae</taxon>
        <taxon>Acinetobacter</taxon>
    </lineage>
</organism>
<evidence type="ECO:0000256" key="4">
    <source>
        <dbReference type="ARBA" id="ARBA00023263"/>
    </source>
</evidence>
<accession>A0A0N7GY03</accession>
<dbReference type="Pfam" id="PF00419">
    <property type="entry name" value="Fimbrial"/>
    <property type="match status" value="1"/>
</dbReference>
<dbReference type="OrthoDB" id="6494728at2"/>
<dbReference type="PANTHER" id="PTHR33420:SF3">
    <property type="entry name" value="FIMBRIAL SUBUNIT ELFA"/>
    <property type="match status" value="1"/>
</dbReference>
<dbReference type="AlphaFoldDB" id="A0A0N7GY03"/>
<evidence type="ECO:0000256" key="5">
    <source>
        <dbReference type="SAM" id="SignalP"/>
    </source>
</evidence>
<dbReference type="InterPro" id="IPR050263">
    <property type="entry name" value="Bact_Fimbrial_Adh_Pro"/>
</dbReference>
<evidence type="ECO:0000259" key="6">
    <source>
        <dbReference type="Pfam" id="PF00419"/>
    </source>
</evidence>
<feature type="signal peptide" evidence="5">
    <location>
        <begin position="1"/>
        <end position="20"/>
    </location>
</feature>
<keyword evidence="4" id="KW-0281">Fimbrium</keyword>
<keyword evidence="8" id="KW-1185">Reference proteome</keyword>
<evidence type="ECO:0000256" key="2">
    <source>
        <dbReference type="ARBA" id="ARBA00006671"/>
    </source>
</evidence>
<dbReference type="GO" id="GO:0009289">
    <property type="term" value="C:pilus"/>
    <property type="evidence" value="ECO:0007669"/>
    <property type="project" value="UniProtKB-SubCell"/>
</dbReference>
<evidence type="ECO:0000313" key="8">
    <source>
        <dbReference type="Proteomes" id="UP000064939"/>
    </source>
</evidence>
<keyword evidence="3 5" id="KW-0732">Signal</keyword>
<gene>
    <name evidence="7" type="ORF">AOY20_11775</name>
</gene>
<feature type="chain" id="PRO_5006012291" description="Fimbrial-type adhesion domain-containing protein" evidence="5">
    <location>
        <begin position="21"/>
        <end position="177"/>
    </location>
</feature>
<evidence type="ECO:0000313" key="7">
    <source>
        <dbReference type="EMBL" id="ALH96155.1"/>
    </source>
</evidence>
<dbReference type="EMBL" id="CP012808">
    <property type="protein sequence ID" value="ALH96155.1"/>
    <property type="molecule type" value="Genomic_DNA"/>
</dbReference>
<dbReference type="GO" id="GO:0043709">
    <property type="term" value="P:cell adhesion involved in single-species biofilm formation"/>
    <property type="evidence" value="ECO:0007669"/>
    <property type="project" value="TreeGrafter"/>
</dbReference>
<dbReference type="KEGG" id="aei:AOY20_11775"/>